<dbReference type="SMART" id="SM00397">
    <property type="entry name" value="t_SNARE"/>
    <property type="match status" value="1"/>
</dbReference>
<evidence type="ECO:0000256" key="9">
    <source>
        <dbReference type="SAM" id="Phobius"/>
    </source>
</evidence>
<dbReference type="GO" id="GO:0006886">
    <property type="term" value="P:intracellular protein transport"/>
    <property type="evidence" value="ECO:0007669"/>
    <property type="project" value="InterPro"/>
</dbReference>
<feature type="transmembrane region" description="Helical" evidence="9">
    <location>
        <begin position="395"/>
        <end position="415"/>
    </location>
</feature>
<dbReference type="GO" id="GO:0012505">
    <property type="term" value="C:endomembrane system"/>
    <property type="evidence" value="ECO:0007669"/>
    <property type="project" value="TreeGrafter"/>
</dbReference>
<keyword evidence="12" id="KW-1185">Reference proteome</keyword>
<evidence type="ECO:0000256" key="2">
    <source>
        <dbReference type="ARBA" id="ARBA00009063"/>
    </source>
</evidence>
<dbReference type="GO" id="GO:0005484">
    <property type="term" value="F:SNAP receptor activity"/>
    <property type="evidence" value="ECO:0007669"/>
    <property type="project" value="InterPro"/>
</dbReference>
<dbReference type="SUPFAM" id="SSF47661">
    <property type="entry name" value="t-snare proteins"/>
    <property type="match status" value="1"/>
</dbReference>
<dbReference type="PANTHER" id="PTHR19957:SF307">
    <property type="entry name" value="PROTEIN SSO1-RELATED"/>
    <property type="match status" value="1"/>
</dbReference>
<dbReference type="PROSITE" id="PS00914">
    <property type="entry name" value="SYNTAXIN"/>
    <property type="match status" value="1"/>
</dbReference>
<evidence type="ECO:0000256" key="3">
    <source>
        <dbReference type="ARBA" id="ARBA00022692"/>
    </source>
</evidence>
<dbReference type="CDD" id="cd15849">
    <property type="entry name" value="SNARE_Sso1"/>
    <property type="match status" value="1"/>
</dbReference>
<dbReference type="SMART" id="SM00503">
    <property type="entry name" value="SynN"/>
    <property type="match status" value="1"/>
</dbReference>
<evidence type="ECO:0000256" key="7">
    <source>
        <dbReference type="RuleBase" id="RU003858"/>
    </source>
</evidence>
<protein>
    <submittedName>
        <fullName evidence="11">t-SNARE</fullName>
    </submittedName>
</protein>
<dbReference type="PROSITE" id="PS50192">
    <property type="entry name" value="T_SNARE"/>
    <property type="match status" value="1"/>
</dbReference>
<evidence type="ECO:0000313" key="11">
    <source>
        <dbReference type="EMBL" id="PWN20319.1"/>
    </source>
</evidence>
<dbReference type="GO" id="GO:0031201">
    <property type="term" value="C:SNARE complex"/>
    <property type="evidence" value="ECO:0007669"/>
    <property type="project" value="TreeGrafter"/>
</dbReference>
<keyword evidence="4 9" id="KW-1133">Transmembrane helix</keyword>
<evidence type="ECO:0000256" key="1">
    <source>
        <dbReference type="ARBA" id="ARBA00004211"/>
    </source>
</evidence>
<feature type="domain" description="T-SNARE coiled-coil homology" evidence="10">
    <location>
        <begin position="320"/>
        <end position="382"/>
    </location>
</feature>
<dbReference type="AlphaFoldDB" id="A0A316U507"/>
<evidence type="ECO:0000313" key="12">
    <source>
        <dbReference type="Proteomes" id="UP000245942"/>
    </source>
</evidence>
<dbReference type="GO" id="GO:0048278">
    <property type="term" value="P:vesicle docking"/>
    <property type="evidence" value="ECO:0007669"/>
    <property type="project" value="TreeGrafter"/>
</dbReference>
<dbReference type="Gene3D" id="1.20.58.70">
    <property type="match status" value="1"/>
</dbReference>
<dbReference type="GeneID" id="37012667"/>
<evidence type="ECO:0000256" key="5">
    <source>
        <dbReference type="ARBA" id="ARBA00023054"/>
    </source>
</evidence>
<feature type="compositionally biased region" description="Low complexity" evidence="8">
    <location>
        <begin position="56"/>
        <end position="105"/>
    </location>
</feature>
<proteinExistence type="inferred from homology"/>
<evidence type="ECO:0000256" key="4">
    <source>
        <dbReference type="ARBA" id="ARBA00022989"/>
    </source>
</evidence>
<dbReference type="STRING" id="1684307.A0A316U507"/>
<dbReference type="GO" id="GO:0005886">
    <property type="term" value="C:plasma membrane"/>
    <property type="evidence" value="ECO:0007669"/>
    <property type="project" value="TreeGrafter"/>
</dbReference>
<dbReference type="RefSeq" id="XP_025347479.1">
    <property type="nucleotide sequence ID" value="XM_025490933.1"/>
</dbReference>
<organism evidence="11 12">
    <name type="scientific">Pseudomicrostroma glucosiphilum</name>
    <dbReference type="NCBI Taxonomy" id="1684307"/>
    <lineage>
        <taxon>Eukaryota</taxon>
        <taxon>Fungi</taxon>
        <taxon>Dikarya</taxon>
        <taxon>Basidiomycota</taxon>
        <taxon>Ustilaginomycotina</taxon>
        <taxon>Exobasidiomycetes</taxon>
        <taxon>Microstromatales</taxon>
        <taxon>Microstromatales incertae sedis</taxon>
        <taxon>Pseudomicrostroma</taxon>
    </lineage>
</organism>
<dbReference type="GO" id="GO:0006887">
    <property type="term" value="P:exocytosis"/>
    <property type="evidence" value="ECO:0007669"/>
    <property type="project" value="TreeGrafter"/>
</dbReference>
<dbReference type="CDD" id="cd00179">
    <property type="entry name" value="SynN"/>
    <property type="match status" value="1"/>
</dbReference>
<dbReference type="OrthoDB" id="10255013at2759"/>
<dbReference type="GO" id="GO:0000149">
    <property type="term" value="F:SNARE binding"/>
    <property type="evidence" value="ECO:0007669"/>
    <property type="project" value="TreeGrafter"/>
</dbReference>
<comment type="similarity">
    <text evidence="2 7">Belongs to the syntaxin family.</text>
</comment>
<reference evidence="11 12" key="1">
    <citation type="journal article" date="2018" name="Mol. Biol. Evol.">
        <title>Broad Genomic Sampling Reveals a Smut Pathogenic Ancestry of the Fungal Clade Ustilaginomycotina.</title>
        <authorList>
            <person name="Kijpornyongpan T."/>
            <person name="Mondo S.J."/>
            <person name="Barry K."/>
            <person name="Sandor L."/>
            <person name="Lee J."/>
            <person name="Lipzen A."/>
            <person name="Pangilinan J."/>
            <person name="LaButti K."/>
            <person name="Hainaut M."/>
            <person name="Henrissat B."/>
            <person name="Grigoriev I.V."/>
            <person name="Spatafora J.W."/>
            <person name="Aime M.C."/>
        </authorList>
    </citation>
    <scope>NUCLEOTIDE SEQUENCE [LARGE SCALE GENOMIC DNA]</scope>
    <source>
        <strain evidence="11 12">MCA 4718</strain>
    </source>
</reference>
<feature type="compositionally biased region" description="Low complexity" evidence="8">
    <location>
        <begin position="113"/>
        <end position="124"/>
    </location>
</feature>
<feature type="compositionally biased region" description="Gly residues" evidence="8">
    <location>
        <begin position="14"/>
        <end position="32"/>
    </location>
</feature>
<gene>
    <name evidence="11" type="ORF">BCV69DRAFT_270747</name>
</gene>
<dbReference type="Pfam" id="PF00804">
    <property type="entry name" value="Syntaxin"/>
    <property type="match status" value="1"/>
</dbReference>
<dbReference type="Proteomes" id="UP000245942">
    <property type="component" value="Unassembled WGS sequence"/>
</dbReference>
<dbReference type="InterPro" id="IPR000727">
    <property type="entry name" value="T_SNARE_dom"/>
</dbReference>
<dbReference type="FunFam" id="1.20.58.70:FF:000008">
    <property type="entry name" value="Syntaxin family protein"/>
    <property type="match status" value="1"/>
</dbReference>
<dbReference type="InterPro" id="IPR006012">
    <property type="entry name" value="Syntaxin/epimorphin_CS"/>
</dbReference>
<dbReference type="EMBL" id="KZ819328">
    <property type="protein sequence ID" value="PWN20319.1"/>
    <property type="molecule type" value="Genomic_DNA"/>
</dbReference>
<comment type="subcellular location">
    <subcellularLocation>
        <location evidence="1">Membrane</location>
        <topology evidence="1">Single-pass type IV membrane protein</topology>
    </subcellularLocation>
</comment>
<keyword evidence="6 9" id="KW-0472">Membrane</keyword>
<dbReference type="PANTHER" id="PTHR19957">
    <property type="entry name" value="SYNTAXIN"/>
    <property type="match status" value="1"/>
</dbReference>
<accession>A0A316U507</accession>
<evidence type="ECO:0000256" key="8">
    <source>
        <dbReference type="SAM" id="MobiDB-lite"/>
    </source>
</evidence>
<dbReference type="InterPro" id="IPR010989">
    <property type="entry name" value="SNARE"/>
</dbReference>
<sequence>MARDRLAAMRAQQAGGGGASGYGGYGGQGNNGYGDHAYPSQQQAAGGYNPGNFAEQQQTQPGGYGQPAQQGYGQPQQQQQPQQAFPQPHQGYGQQEQYNQGSYGQPTGGQEGYGQPQQQQYPQQGGYGGGGAAYGAPANGGAEAYEMTQKPAGPGDMNAFFGEISQIQDMIRQIEDNVKRIADLHNRSLNSIDEAASQQAHANLGAISQETSRLTNTVKMRIKLLEAQTTKVPNGGDKNVRKTQVGSLKNQFKGVIQNYQEVEQVYRQKYRQKQERQFRIVKPDASAQEVKAALDEDNGGQIFSQALLNSNRHGEARGALREVQERHEDIKRIERTIVELAQLFQEMDILITEQDDQVNAIESTAVNVEQDMSAGLQATNKAVVSARAARKKRKICFIIFVILILVIAAVVAAVVCTQGNNCGRGGSSAARRSLMEARDLLPIPSGEMLQQWRRADMDRAFGVRY</sequence>
<evidence type="ECO:0000259" key="10">
    <source>
        <dbReference type="PROSITE" id="PS50192"/>
    </source>
</evidence>
<dbReference type="InterPro" id="IPR006011">
    <property type="entry name" value="Syntaxin_N"/>
</dbReference>
<dbReference type="Pfam" id="PF05739">
    <property type="entry name" value="SNARE"/>
    <property type="match status" value="1"/>
</dbReference>
<name>A0A316U507_9BASI</name>
<evidence type="ECO:0000256" key="6">
    <source>
        <dbReference type="ARBA" id="ARBA00023136"/>
    </source>
</evidence>
<keyword evidence="3 9" id="KW-0812">Transmembrane</keyword>
<keyword evidence="5" id="KW-0175">Coiled coil</keyword>
<dbReference type="InterPro" id="IPR045242">
    <property type="entry name" value="Syntaxin"/>
</dbReference>
<feature type="region of interest" description="Disordered" evidence="8">
    <location>
        <begin position="1"/>
        <end position="132"/>
    </location>
</feature>
<dbReference type="GO" id="GO:0006906">
    <property type="term" value="P:vesicle fusion"/>
    <property type="evidence" value="ECO:0007669"/>
    <property type="project" value="TreeGrafter"/>
</dbReference>